<evidence type="ECO:0000313" key="2">
    <source>
        <dbReference type="EMBL" id="KAK7328969.1"/>
    </source>
</evidence>
<comment type="caution">
    <text evidence="2">The sequence shown here is derived from an EMBL/GenBank/DDBJ whole genome shotgun (WGS) entry which is preliminary data.</text>
</comment>
<accession>A0AAN9QBL6</accession>
<keyword evidence="3" id="KW-1185">Reference proteome</keyword>
<proteinExistence type="predicted"/>
<evidence type="ECO:0000313" key="3">
    <source>
        <dbReference type="Proteomes" id="UP001367508"/>
    </source>
</evidence>
<feature type="region of interest" description="Disordered" evidence="1">
    <location>
        <begin position="1"/>
        <end position="38"/>
    </location>
</feature>
<dbReference type="AlphaFoldDB" id="A0AAN9QBL6"/>
<protein>
    <submittedName>
        <fullName evidence="2">Uncharacterized protein</fullName>
    </submittedName>
</protein>
<gene>
    <name evidence="2" type="ORF">VNO77_23109</name>
</gene>
<evidence type="ECO:0000256" key="1">
    <source>
        <dbReference type="SAM" id="MobiDB-lite"/>
    </source>
</evidence>
<organism evidence="2 3">
    <name type="scientific">Canavalia gladiata</name>
    <name type="common">Sword bean</name>
    <name type="synonym">Dolichos gladiatus</name>
    <dbReference type="NCBI Taxonomy" id="3824"/>
    <lineage>
        <taxon>Eukaryota</taxon>
        <taxon>Viridiplantae</taxon>
        <taxon>Streptophyta</taxon>
        <taxon>Embryophyta</taxon>
        <taxon>Tracheophyta</taxon>
        <taxon>Spermatophyta</taxon>
        <taxon>Magnoliopsida</taxon>
        <taxon>eudicotyledons</taxon>
        <taxon>Gunneridae</taxon>
        <taxon>Pentapetalae</taxon>
        <taxon>rosids</taxon>
        <taxon>fabids</taxon>
        <taxon>Fabales</taxon>
        <taxon>Fabaceae</taxon>
        <taxon>Papilionoideae</taxon>
        <taxon>50 kb inversion clade</taxon>
        <taxon>NPAAA clade</taxon>
        <taxon>indigoferoid/millettioid clade</taxon>
        <taxon>Phaseoleae</taxon>
        <taxon>Canavalia</taxon>
    </lineage>
</organism>
<sequence length="175" mass="19676">MSEARFKIKKRFQRTAKRERQKEERKNRIEKVARIPHSTVVSAGKTKELEAQNIELVQRRDQIPSNRGPAASLMGTPSRSPDSTSSGLFGIIPSPPSTTGVDSKAQALGLPESPPVIISDASYSSLVSRYMNDLVPFPPLYGRILPIRAMDTHFNDPLEWDRRWLAHPESCLNNR</sequence>
<name>A0AAN9QBL6_CANGL</name>
<dbReference type="Proteomes" id="UP001367508">
    <property type="component" value="Unassembled WGS sequence"/>
</dbReference>
<feature type="region of interest" description="Disordered" evidence="1">
    <location>
        <begin position="59"/>
        <end position="107"/>
    </location>
</feature>
<feature type="compositionally biased region" description="Polar residues" evidence="1">
    <location>
        <begin position="75"/>
        <end position="87"/>
    </location>
</feature>
<reference evidence="2 3" key="1">
    <citation type="submission" date="2024-01" db="EMBL/GenBank/DDBJ databases">
        <title>The genomes of 5 underutilized Papilionoideae crops provide insights into root nodulation and disease resistanc.</title>
        <authorList>
            <person name="Jiang F."/>
        </authorList>
    </citation>
    <scope>NUCLEOTIDE SEQUENCE [LARGE SCALE GENOMIC DNA]</scope>
    <source>
        <strain evidence="2">LVBAO_FW01</strain>
        <tissue evidence="2">Leaves</tissue>
    </source>
</reference>
<feature type="compositionally biased region" description="Basic and acidic residues" evidence="1">
    <location>
        <begin position="16"/>
        <end position="33"/>
    </location>
</feature>
<dbReference type="EMBL" id="JAYMYQ010000005">
    <property type="protein sequence ID" value="KAK7328969.1"/>
    <property type="molecule type" value="Genomic_DNA"/>
</dbReference>